<evidence type="ECO:0000313" key="2">
    <source>
        <dbReference type="EMBL" id="KKM02058.1"/>
    </source>
</evidence>
<name>A0A0F9JSY7_9ZZZZ</name>
<evidence type="ECO:0000256" key="1">
    <source>
        <dbReference type="SAM" id="MobiDB-lite"/>
    </source>
</evidence>
<dbReference type="EMBL" id="LAZR01017035">
    <property type="protein sequence ID" value="KKM02058.1"/>
    <property type="molecule type" value="Genomic_DNA"/>
</dbReference>
<reference evidence="2" key="1">
    <citation type="journal article" date="2015" name="Nature">
        <title>Complex archaea that bridge the gap between prokaryotes and eukaryotes.</title>
        <authorList>
            <person name="Spang A."/>
            <person name="Saw J.H."/>
            <person name="Jorgensen S.L."/>
            <person name="Zaremba-Niedzwiedzka K."/>
            <person name="Martijn J."/>
            <person name="Lind A.E."/>
            <person name="van Eijk R."/>
            <person name="Schleper C."/>
            <person name="Guy L."/>
            <person name="Ettema T.J."/>
        </authorList>
    </citation>
    <scope>NUCLEOTIDE SEQUENCE</scope>
</reference>
<sequence length="181" mass="19234">MSDQTNIVIFKPGRDYSDIRIALDPDDTPVGRTETAILVWNRLVEEYPERDPNSTGGHLVEAARAQGAEVVSSSTAQQQTRTAAPAQASQPSGGGGGQQFQSRAQKFPVVEGWACDECGGGVGRKAATGNMSSDAAVCLGKCKDGRYVHTVGWLDEEVKQTSAPMPQGMAELPPMDDPLPF</sequence>
<comment type="caution">
    <text evidence="2">The sequence shown here is derived from an EMBL/GenBank/DDBJ whole genome shotgun (WGS) entry which is preliminary data.</text>
</comment>
<feature type="compositionally biased region" description="Low complexity" evidence="1">
    <location>
        <begin position="72"/>
        <end position="91"/>
    </location>
</feature>
<protein>
    <submittedName>
        <fullName evidence="2">Uncharacterized protein</fullName>
    </submittedName>
</protein>
<organism evidence="2">
    <name type="scientific">marine sediment metagenome</name>
    <dbReference type="NCBI Taxonomy" id="412755"/>
    <lineage>
        <taxon>unclassified sequences</taxon>
        <taxon>metagenomes</taxon>
        <taxon>ecological metagenomes</taxon>
    </lineage>
</organism>
<feature type="region of interest" description="Disordered" evidence="1">
    <location>
        <begin position="65"/>
        <end position="103"/>
    </location>
</feature>
<gene>
    <name evidence="2" type="ORF">LCGC14_1788270</name>
</gene>
<dbReference type="AlphaFoldDB" id="A0A0F9JSY7"/>
<proteinExistence type="predicted"/>
<accession>A0A0F9JSY7</accession>